<dbReference type="GO" id="GO:0008380">
    <property type="term" value="P:RNA splicing"/>
    <property type="evidence" value="ECO:0007669"/>
    <property type="project" value="UniProtKB-KW"/>
</dbReference>
<reference evidence="8" key="1">
    <citation type="submission" date="2022-11" db="EMBL/GenBank/DDBJ databases">
        <authorList>
            <person name="Petersen C."/>
        </authorList>
    </citation>
    <scope>NUCLEOTIDE SEQUENCE</scope>
    <source>
        <strain evidence="8">IBT 21917</strain>
    </source>
</reference>
<reference evidence="8" key="2">
    <citation type="journal article" date="2023" name="IMA Fungus">
        <title>Comparative genomic study of the Penicillium genus elucidates a diverse pangenome and 15 lateral gene transfer events.</title>
        <authorList>
            <person name="Petersen C."/>
            <person name="Sorensen T."/>
            <person name="Nielsen M.R."/>
            <person name="Sondergaard T.E."/>
            <person name="Sorensen J.L."/>
            <person name="Fitzpatrick D.A."/>
            <person name="Frisvad J.C."/>
            <person name="Nielsen K.L."/>
        </authorList>
    </citation>
    <scope>NUCLEOTIDE SEQUENCE</scope>
    <source>
        <strain evidence="8">IBT 21917</strain>
    </source>
</reference>
<organism evidence="8 9">
    <name type="scientific">Penicillium capsulatum</name>
    <dbReference type="NCBI Taxonomy" id="69766"/>
    <lineage>
        <taxon>Eukaryota</taxon>
        <taxon>Fungi</taxon>
        <taxon>Dikarya</taxon>
        <taxon>Ascomycota</taxon>
        <taxon>Pezizomycotina</taxon>
        <taxon>Eurotiomycetes</taxon>
        <taxon>Eurotiomycetidae</taxon>
        <taxon>Eurotiales</taxon>
        <taxon>Aspergillaceae</taxon>
        <taxon>Penicillium</taxon>
    </lineage>
</organism>
<dbReference type="InterPro" id="IPR047313">
    <property type="entry name" value="SMN_C"/>
</dbReference>
<feature type="compositionally biased region" description="Polar residues" evidence="6">
    <location>
        <begin position="104"/>
        <end position="114"/>
    </location>
</feature>
<dbReference type="CDD" id="cd22852">
    <property type="entry name" value="SMN_C"/>
    <property type="match status" value="1"/>
</dbReference>
<evidence type="ECO:0000313" key="9">
    <source>
        <dbReference type="Proteomes" id="UP001146351"/>
    </source>
</evidence>
<dbReference type="AlphaFoldDB" id="A0A9W9IQ16"/>
<evidence type="ECO:0000256" key="1">
    <source>
        <dbReference type="ARBA" id="ARBA00004123"/>
    </source>
</evidence>
<evidence type="ECO:0000256" key="6">
    <source>
        <dbReference type="SAM" id="MobiDB-lite"/>
    </source>
</evidence>
<evidence type="ECO:0000256" key="4">
    <source>
        <dbReference type="ARBA" id="ARBA00023187"/>
    </source>
</evidence>
<protein>
    <recommendedName>
        <fullName evidence="7">Survival Motor Neuron Gemin2-binding domain-containing protein</fullName>
    </recommendedName>
</protein>
<keyword evidence="9" id="KW-1185">Reference proteome</keyword>
<dbReference type="OrthoDB" id="197400at2759"/>
<dbReference type="EMBL" id="JAPQKO010000002">
    <property type="protein sequence ID" value="KAJ5179701.1"/>
    <property type="molecule type" value="Genomic_DNA"/>
</dbReference>
<evidence type="ECO:0000256" key="2">
    <source>
        <dbReference type="ARBA" id="ARBA00005371"/>
    </source>
</evidence>
<dbReference type="Gene3D" id="3.40.190.10">
    <property type="entry name" value="Periplasmic binding protein-like II"/>
    <property type="match status" value="1"/>
</dbReference>
<evidence type="ECO:0000256" key="3">
    <source>
        <dbReference type="ARBA" id="ARBA00022664"/>
    </source>
</evidence>
<keyword evidence="4" id="KW-0508">mRNA splicing</keyword>
<dbReference type="CDD" id="cd22851">
    <property type="entry name" value="SMN_N"/>
    <property type="match status" value="1"/>
</dbReference>
<accession>A0A9W9IQ16</accession>
<evidence type="ECO:0000259" key="7">
    <source>
        <dbReference type="Pfam" id="PF20636"/>
    </source>
</evidence>
<proteinExistence type="inferred from homology"/>
<sequence length="186" mass="20224">MGKPKDAALTHEEIWDDSALVQSWDEAVEEYQLYHSIHAKGENVEDVLKEAEASGLANEADPLEDTEDVAAEDVPMEAESENVVEPDESTTTTQTTQNIAGEPQASTAESTTASVPDPTLGPGPGTMPMPGPVLSNSKEMCKSSHEDILTVLLVQDENLKRLMMSWYFAGYYTGLYEGQQQAQSKS</sequence>
<feature type="domain" description="Survival Motor Neuron Gemin2-binding" evidence="7">
    <location>
        <begin position="12"/>
        <end position="32"/>
    </location>
</feature>
<keyword evidence="3" id="KW-0507">mRNA processing</keyword>
<evidence type="ECO:0000313" key="8">
    <source>
        <dbReference type="EMBL" id="KAJ5179701.1"/>
    </source>
</evidence>
<dbReference type="PANTHER" id="PTHR39267">
    <property type="entry name" value="SURVIVAL MOTOR NEURON-LIKE PROTEIN 1"/>
    <property type="match status" value="1"/>
</dbReference>
<dbReference type="PANTHER" id="PTHR39267:SF1">
    <property type="entry name" value="SURVIVAL MOTOR NEURON PROTEIN"/>
    <property type="match status" value="1"/>
</dbReference>
<comment type="subcellular location">
    <subcellularLocation>
        <location evidence="1">Nucleus</location>
    </subcellularLocation>
</comment>
<gene>
    <name evidence="8" type="ORF">N7492_002911</name>
</gene>
<dbReference type="InterPro" id="IPR049481">
    <property type="entry name" value="SMN_G2-BD"/>
</dbReference>
<dbReference type="Pfam" id="PF20636">
    <property type="entry name" value="SMN_G2-BD"/>
    <property type="match status" value="1"/>
</dbReference>
<name>A0A9W9IQ16_9EURO</name>
<keyword evidence="5" id="KW-0539">Nucleus</keyword>
<comment type="caution">
    <text evidence="8">The sequence shown here is derived from an EMBL/GenBank/DDBJ whole genome shotgun (WGS) entry which is preliminary data.</text>
</comment>
<feature type="compositionally biased region" description="Acidic residues" evidence="6">
    <location>
        <begin position="61"/>
        <end position="88"/>
    </location>
</feature>
<dbReference type="InterPro" id="IPR040424">
    <property type="entry name" value="Smn1"/>
</dbReference>
<feature type="compositionally biased region" description="Pro residues" evidence="6">
    <location>
        <begin position="119"/>
        <end position="131"/>
    </location>
</feature>
<evidence type="ECO:0000256" key="5">
    <source>
        <dbReference type="ARBA" id="ARBA00023242"/>
    </source>
</evidence>
<dbReference type="GO" id="GO:0005634">
    <property type="term" value="C:nucleus"/>
    <property type="evidence" value="ECO:0007669"/>
    <property type="project" value="UniProtKB-SubCell"/>
</dbReference>
<dbReference type="GO" id="GO:0006397">
    <property type="term" value="P:mRNA processing"/>
    <property type="evidence" value="ECO:0007669"/>
    <property type="project" value="UniProtKB-KW"/>
</dbReference>
<feature type="region of interest" description="Disordered" evidence="6">
    <location>
        <begin position="51"/>
        <end position="131"/>
    </location>
</feature>
<dbReference type="Proteomes" id="UP001146351">
    <property type="component" value="Unassembled WGS sequence"/>
</dbReference>
<comment type="similarity">
    <text evidence="2">Belongs to the SMN family.</text>
</comment>